<dbReference type="InterPro" id="IPR036097">
    <property type="entry name" value="HisK_dim/P_sf"/>
</dbReference>
<feature type="domain" description="Histidine kinase" evidence="7">
    <location>
        <begin position="113"/>
        <end position="326"/>
    </location>
</feature>
<feature type="transmembrane region" description="Helical" evidence="6">
    <location>
        <begin position="12"/>
        <end position="33"/>
    </location>
</feature>
<dbReference type="InterPro" id="IPR003661">
    <property type="entry name" value="HisK_dim/P_dom"/>
</dbReference>
<comment type="caution">
    <text evidence="8">The sequence shown here is derived from an EMBL/GenBank/DDBJ whole genome shotgun (WGS) entry which is preliminary data.</text>
</comment>
<evidence type="ECO:0000256" key="2">
    <source>
        <dbReference type="ARBA" id="ARBA00012438"/>
    </source>
</evidence>
<evidence type="ECO:0000256" key="3">
    <source>
        <dbReference type="ARBA" id="ARBA00022553"/>
    </source>
</evidence>
<evidence type="ECO:0000256" key="6">
    <source>
        <dbReference type="SAM" id="Phobius"/>
    </source>
</evidence>
<dbReference type="RefSeq" id="WP_196990201.1">
    <property type="nucleotide sequence ID" value="NZ_JADWYR010000001.1"/>
</dbReference>
<dbReference type="AlphaFoldDB" id="A0A931GYI5"/>
<evidence type="ECO:0000256" key="1">
    <source>
        <dbReference type="ARBA" id="ARBA00000085"/>
    </source>
</evidence>
<evidence type="ECO:0000256" key="4">
    <source>
        <dbReference type="ARBA" id="ARBA00022679"/>
    </source>
</evidence>
<dbReference type="EMBL" id="JADWYR010000001">
    <property type="protein sequence ID" value="MBG9376182.1"/>
    <property type="molecule type" value="Genomic_DNA"/>
</dbReference>
<evidence type="ECO:0000313" key="9">
    <source>
        <dbReference type="Proteomes" id="UP000628448"/>
    </source>
</evidence>
<dbReference type="PROSITE" id="PS50109">
    <property type="entry name" value="HIS_KIN"/>
    <property type="match status" value="1"/>
</dbReference>
<dbReference type="PRINTS" id="PR00344">
    <property type="entry name" value="BCTRLSENSOR"/>
</dbReference>
<evidence type="ECO:0000259" key="7">
    <source>
        <dbReference type="PROSITE" id="PS50109"/>
    </source>
</evidence>
<dbReference type="Gene3D" id="3.30.565.10">
    <property type="entry name" value="Histidine kinase-like ATPase, C-terminal domain"/>
    <property type="match status" value="1"/>
</dbReference>
<dbReference type="InterPro" id="IPR003594">
    <property type="entry name" value="HATPase_dom"/>
</dbReference>
<proteinExistence type="predicted"/>
<evidence type="ECO:0000256" key="5">
    <source>
        <dbReference type="ARBA" id="ARBA00022777"/>
    </source>
</evidence>
<dbReference type="Pfam" id="PF02518">
    <property type="entry name" value="HATPase_c"/>
    <property type="match status" value="1"/>
</dbReference>
<keyword evidence="3" id="KW-0597">Phosphoprotein</keyword>
<gene>
    <name evidence="8" type="ORF">I5907_08045</name>
</gene>
<feature type="transmembrane region" description="Helical" evidence="6">
    <location>
        <begin position="75"/>
        <end position="94"/>
    </location>
</feature>
<protein>
    <recommendedName>
        <fullName evidence="2">histidine kinase</fullName>
        <ecNumber evidence="2">2.7.13.3</ecNumber>
    </recommendedName>
</protein>
<dbReference type="Pfam" id="PF00512">
    <property type="entry name" value="HisKA"/>
    <property type="match status" value="1"/>
</dbReference>
<dbReference type="GO" id="GO:0000155">
    <property type="term" value="F:phosphorelay sensor kinase activity"/>
    <property type="evidence" value="ECO:0007669"/>
    <property type="project" value="InterPro"/>
</dbReference>
<comment type="catalytic activity">
    <reaction evidence="1">
        <text>ATP + protein L-histidine = ADP + protein N-phospho-L-histidine.</text>
        <dbReference type="EC" id="2.7.13.3"/>
    </reaction>
</comment>
<keyword evidence="4" id="KW-0808">Transferase</keyword>
<dbReference type="Gene3D" id="1.10.287.130">
    <property type="match status" value="1"/>
</dbReference>
<dbReference type="SMART" id="SM00388">
    <property type="entry name" value="HisKA"/>
    <property type="match status" value="1"/>
</dbReference>
<keyword evidence="9" id="KW-1185">Reference proteome</keyword>
<sequence length="326" mass="37574">MIRRLRKQRLAFITLVYWFLLIYIIAALVWWFISLERQNDLMYTYRLSELNKDDLQYNNKLAQLNEDRNRKTAQYVGEGSTFLLLILLGAVFVYRATRKQLRLSQQQQNFMMAVTHELKTPIAVTRLNLETLQKRKLEEQQQEKLISLALDETNRLNLLTNNILVAAQLDAGNYVINRQKINVSVVTQEAVKDFGKRFRNRQIDTAITGDIFIEGELMLMQMLINNLIENALKYSAKDKPVTVRLQQSNNDVVLKVIDEGAGIKPAEKKKIFEKFYRSGDESVRTTKGTGLGLYLCKRIVKDHKGTINVTDNEPGGSVFTVTIPVI</sequence>
<dbReference type="InterPro" id="IPR004358">
    <property type="entry name" value="Sig_transdc_His_kin-like_C"/>
</dbReference>
<organism evidence="8 9">
    <name type="scientific">Panacibacter microcysteis</name>
    <dbReference type="NCBI Taxonomy" id="2793269"/>
    <lineage>
        <taxon>Bacteria</taxon>
        <taxon>Pseudomonadati</taxon>
        <taxon>Bacteroidota</taxon>
        <taxon>Chitinophagia</taxon>
        <taxon>Chitinophagales</taxon>
        <taxon>Chitinophagaceae</taxon>
        <taxon>Panacibacter</taxon>
    </lineage>
</organism>
<dbReference type="CDD" id="cd00082">
    <property type="entry name" value="HisKA"/>
    <property type="match status" value="1"/>
</dbReference>
<keyword evidence="6" id="KW-0472">Membrane</keyword>
<dbReference type="CDD" id="cd00075">
    <property type="entry name" value="HATPase"/>
    <property type="match status" value="1"/>
</dbReference>
<reference evidence="8" key="1">
    <citation type="submission" date="2020-11" db="EMBL/GenBank/DDBJ databases">
        <title>Bacterial whole genome sequence for Panacibacter sp. DH6.</title>
        <authorList>
            <person name="Le V."/>
            <person name="Ko S."/>
            <person name="Ahn C.-Y."/>
            <person name="Oh H.-M."/>
        </authorList>
    </citation>
    <scope>NUCLEOTIDE SEQUENCE</scope>
    <source>
        <strain evidence="8">DH6</strain>
    </source>
</reference>
<evidence type="ECO:0000313" key="8">
    <source>
        <dbReference type="EMBL" id="MBG9376182.1"/>
    </source>
</evidence>
<keyword evidence="5" id="KW-0418">Kinase</keyword>
<dbReference type="InterPro" id="IPR005467">
    <property type="entry name" value="His_kinase_dom"/>
</dbReference>
<dbReference type="FunFam" id="3.30.565.10:FF:000006">
    <property type="entry name" value="Sensor histidine kinase WalK"/>
    <property type="match status" value="1"/>
</dbReference>
<name>A0A931GYI5_9BACT</name>
<dbReference type="EC" id="2.7.13.3" evidence="2"/>
<accession>A0A931GYI5</accession>
<dbReference type="SMART" id="SM00387">
    <property type="entry name" value="HATPase_c"/>
    <property type="match status" value="1"/>
</dbReference>
<dbReference type="SUPFAM" id="SSF47384">
    <property type="entry name" value="Homodimeric domain of signal transducing histidine kinase"/>
    <property type="match status" value="1"/>
</dbReference>
<dbReference type="PANTHER" id="PTHR43547">
    <property type="entry name" value="TWO-COMPONENT HISTIDINE KINASE"/>
    <property type="match status" value="1"/>
</dbReference>
<keyword evidence="6" id="KW-0812">Transmembrane</keyword>
<dbReference type="InterPro" id="IPR036890">
    <property type="entry name" value="HATPase_C_sf"/>
</dbReference>
<dbReference type="SUPFAM" id="SSF55874">
    <property type="entry name" value="ATPase domain of HSP90 chaperone/DNA topoisomerase II/histidine kinase"/>
    <property type="match status" value="1"/>
</dbReference>
<dbReference type="PANTHER" id="PTHR43547:SF2">
    <property type="entry name" value="HYBRID SIGNAL TRANSDUCTION HISTIDINE KINASE C"/>
    <property type="match status" value="1"/>
</dbReference>
<keyword evidence="6" id="KW-1133">Transmembrane helix</keyword>
<dbReference type="Proteomes" id="UP000628448">
    <property type="component" value="Unassembled WGS sequence"/>
</dbReference>